<reference evidence="1" key="1">
    <citation type="submission" date="2021-03" db="EMBL/GenBank/DDBJ databases">
        <title>Evolutionary priming and transition to the ectomycorrhizal habit in an iconic lineage of mushroom-forming fungi: is preadaptation a requirement?</title>
        <authorList>
            <consortium name="DOE Joint Genome Institute"/>
            <person name="Looney B.P."/>
            <person name="Miyauchi S."/>
            <person name="Morin E."/>
            <person name="Drula E."/>
            <person name="Courty P.E."/>
            <person name="Chicoki N."/>
            <person name="Fauchery L."/>
            <person name="Kohler A."/>
            <person name="Kuo A."/>
            <person name="LaButti K."/>
            <person name="Pangilinan J."/>
            <person name="Lipzen A."/>
            <person name="Riley R."/>
            <person name="Andreopoulos W."/>
            <person name="He G."/>
            <person name="Johnson J."/>
            <person name="Barry K.W."/>
            <person name="Grigoriev I.V."/>
            <person name="Nagy L."/>
            <person name="Hibbett D."/>
            <person name="Henrissat B."/>
            <person name="Matheny P.B."/>
            <person name="Labbe J."/>
            <person name="Martin A.F."/>
        </authorList>
    </citation>
    <scope>NUCLEOTIDE SEQUENCE</scope>
    <source>
        <strain evidence="1">BPL698</strain>
    </source>
</reference>
<protein>
    <submittedName>
        <fullName evidence="1">PEBP-like protein</fullName>
    </submittedName>
</protein>
<evidence type="ECO:0000313" key="2">
    <source>
        <dbReference type="Proteomes" id="UP001207468"/>
    </source>
</evidence>
<dbReference type="Proteomes" id="UP001207468">
    <property type="component" value="Unassembled WGS sequence"/>
</dbReference>
<dbReference type="EMBL" id="JAGFNK010000036">
    <property type="protein sequence ID" value="KAI9510695.1"/>
    <property type="molecule type" value="Genomic_DNA"/>
</dbReference>
<name>A0ACC0UG36_9AGAM</name>
<gene>
    <name evidence="1" type="ORF">F5148DRAFT_976422</name>
</gene>
<sequence length="421" mass="47701">MLTLCRLGTIPPPVLLVRIKSFSNVTPTGPLSSSFSTNSTLATTTQRATRHRRNPKYPAIRSSINLDRPREWNPPVAPRFIPAYDEAVAYIRADAAAVKAEADTLRTSLEKGQVSIEDIENAKKTLDVLDIMAQVNLPEVRWKAANGMGPENVADMNQKVYRHLIEQRWRNEGALDLLMERLYQMHVIPDILPRLQPTVDLRVVFPEAPPKNVVLRARAKRKTMPVEPGVFLVNEQTRHPPKLYATVFHPESRLYTLLMVDPGKCLAALTDRLNFESYADVPDKDNQAFKTFLHWLQPNIPLSATSAGLLPSAVHTPYLPPHPAQGTPYHRYVLLLLPHEDPTKKLSLPPGTLERDSFDVRRFTQEHALRTDGGGAFMWRAVWDNESSRIWREIIKKPEPRYGSPPKPDPYATLKAMKKYA</sequence>
<organism evidence="1 2">
    <name type="scientific">Russula earlei</name>
    <dbReference type="NCBI Taxonomy" id="71964"/>
    <lineage>
        <taxon>Eukaryota</taxon>
        <taxon>Fungi</taxon>
        <taxon>Dikarya</taxon>
        <taxon>Basidiomycota</taxon>
        <taxon>Agaricomycotina</taxon>
        <taxon>Agaricomycetes</taxon>
        <taxon>Russulales</taxon>
        <taxon>Russulaceae</taxon>
        <taxon>Russula</taxon>
    </lineage>
</organism>
<accession>A0ACC0UG36</accession>
<comment type="caution">
    <text evidence="1">The sequence shown here is derived from an EMBL/GenBank/DDBJ whole genome shotgun (WGS) entry which is preliminary data.</text>
</comment>
<evidence type="ECO:0000313" key="1">
    <source>
        <dbReference type="EMBL" id="KAI9510695.1"/>
    </source>
</evidence>
<proteinExistence type="predicted"/>
<keyword evidence="2" id="KW-1185">Reference proteome</keyword>